<feature type="compositionally biased region" description="Basic residues" evidence="1">
    <location>
        <begin position="1707"/>
        <end position="1717"/>
    </location>
</feature>
<feature type="compositionally biased region" description="Basic and acidic residues" evidence="1">
    <location>
        <begin position="1055"/>
        <end position="1067"/>
    </location>
</feature>
<feature type="region of interest" description="Disordered" evidence="1">
    <location>
        <begin position="972"/>
        <end position="1138"/>
    </location>
</feature>
<feature type="compositionally biased region" description="Polar residues" evidence="1">
    <location>
        <begin position="1868"/>
        <end position="1889"/>
    </location>
</feature>
<feature type="region of interest" description="Disordered" evidence="1">
    <location>
        <begin position="1660"/>
        <end position="1906"/>
    </location>
</feature>
<feature type="compositionally biased region" description="Polar residues" evidence="1">
    <location>
        <begin position="1797"/>
        <end position="1815"/>
    </location>
</feature>
<name>A0AA88SXF1_TACVA</name>
<feature type="compositionally biased region" description="Polar residues" evidence="1">
    <location>
        <begin position="881"/>
        <end position="896"/>
    </location>
</feature>
<feature type="compositionally biased region" description="Polar residues" evidence="1">
    <location>
        <begin position="1356"/>
        <end position="1365"/>
    </location>
</feature>
<dbReference type="GO" id="GO:0005737">
    <property type="term" value="C:cytoplasm"/>
    <property type="evidence" value="ECO:0007669"/>
    <property type="project" value="TreeGrafter"/>
</dbReference>
<feature type="compositionally biased region" description="Basic and acidic residues" evidence="1">
    <location>
        <begin position="1596"/>
        <end position="1608"/>
    </location>
</feature>
<dbReference type="InterPro" id="IPR051825">
    <property type="entry name" value="SRCIN1"/>
</dbReference>
<feature type="region of interest" description="Disordered" evidence="1">
    <location>
        <begin position="1"/>
        <end position="24"/>
    </location>
</feature>
<dbReference type="PANTHER" id="PTHR22741">
    <property type="entry name" value="P140CAP/SNIP-RELATED"/>
    <property type="match status" value="1"/>
</dbReference>
<dbReference type="PANTHER" id="PTHR22741:SF11">
    <property type="entry name" value="SICKLE TAIL PROTEIN HOMOLOG"/>
    <property type="match status" value="1"/>
</dbReference>
<feature type="compositionally biased region" description="Basic and acidic residues" evidence="1">
    <location>
        <begin position="1018"/>
        <end position="1036"/>
    </location>
</feature>
<reference evidence="2" key="1">
    <citation type="submission" date="2023-08" db="EMBL/GenBank/DDBJ databases">
        <title>Pelteobagrus vachellii genome.</title>
        <authorList>
            <person name="Liu H."/>
        </authorList>
    </citation>
    <scope>NUCLEOTIDE SEQUENCE</scope>
    <source>
        <strain evidence="2">PRFRI_2022a</strain>
        <tissue evidence="2">Muscle</tissue>
    </source>
</reference>
<feature type="compositionally biased region" description="Basic and acidic residues" evidence="1">
    <location>
        <begin position="1231"/>
        <end position="1241"/>
    </location>
</feature>
<feature type="region of interest" description="Disordered" evidence="1">
    <location>
        <begin position="1918"/>
        <end position="1945"/>
    </location>
</feature>
<feature type="region of interest" description="Disordered" evidence="1">
    <location>
        <begin position="1231"/>
        <end position="1254"/>
    </location>
</feature>
<proteinExistence type="predicted"/>
<feature type="compositionally biased region" description="Polar residues" evidence="1">
    <location>
        <begin position="1936"/>
        <end position="1945"/>
    </location>
</feature>
<evidence type="ECO:0000313" key="2">
    <source>
        <dbReference type="EMBL" id="KAK2855272.1"/>
    </source>
</evidence>
<feature type="region of interest" description="Disordered" evidence="1">
    <location>
        <begin position="507"/>
        <end position="534"/>
    </location>
</feature>
<feature type="compositionally biased region" description="Low complexity" evidence="1">
    <location>
        <begin position="1890"/>
        <end position="1900"/>
    </location>
</feature>
<feature type="compositionally biased region" description="Polar residues" evidence="1">
    <location>
        <begin position="1660"/>
        <end position="1683"/>
    </location>
</feature>
<feature type="region of interest" description="Disordered" evidence="1">
    <location>
        <begin position="1354"/>
        <end position="1399"/>
    </location>
</feature>
<dbReference type="Gene3D" id="1.20.58.1540">
    <property type="entry name" value="Actin interacting protein 3, C-terminal domain"/>
    <property type="match status" value="1"/>
</dbReference>
<comment type="caution">
    <text evidence="2">The sequence shown here is derived from an EMBL/GenBank/DDBJ whole genome shotgun (WGS) entry which is preliminary data.</text>
</comment>
<feature type="compositionally biased region" description="Basic and acidic residues" evidence="1">
    <location>
        <begin position="567"/>
        <end position="577"/>
    </location>
</feature>
<feature type="region of interest" description="Disordered" evidence="1">
    <location>
        <begin position="1431"/>
        <end position="1456"/>
    </location>
</feature>
<dbReference type="Proteomes" id="UP001187315">
    <property type="component" value="Unassembled WGS sequence"/>
</dbReference>
<feature type="region of interest" description="Disordered" evidence="1">
    <location>
        <begin position="561"/>
        <end position="599"/>
    </location>
</feature>
<feature type="region of interest" description="Disordered" evidence="1">
    <location>
        <begin position="1494"/>
        <end position="1547"/>
    </location>
</feature>
<feature type="compositionally biased region" description="Polar residues" evidence="1">
    <location>
        <begin position="1724"/>
        <end position="1747"/>
    </location>
</feature>
<protein>
    <recommendedName>
        <fullName evidence="4">Sickle tail protein homolog</fullName>
    </recommendedName>
</protein>
<feature type="compositionally biased region" description="Polar residues" evidence="1">
    <location>
        <begin position="578"/>
        <end position="592"/>
    </location>
</feature>
<dbReference type="EMBL" id="JAVHJS010000006">
    <property type="protein sequence ID" value="KAK2855272.1"/>
    <property type="molecule type" value="Genomic_DNA"/>
</dbReference>
<feature type="compositionally biased region" description="Low complexity" evidence="1">
    <location>
        <begin position="1835"/>
        <end position="1866"/>
    </location>
</feature>
<evidence type="ECO:0000313" key="3">
    <source>
        <dbReference type="Proteomes" id="UP001187315"/>
    </source>
</evidence>
<feature type="compositionally biased region" description="Polar residues" evidence="1">
    <location>
        <begin position="1521"/>
        <end position="1547"/>
    </location>
</feature>
<keyword evidence="3" id="KW-1185">Reference proteome</keyword>
<organism evidence="2 3">
    <name type="scientific">Tachysurus vachellii</name>
    <name type="common">Darkbarbel catfish</name>
    <name type="synonym">Pelteobagrus vachellii</name>
    <dbReference type="NCBI Taxonomy" id="175792"/>
    <lineage>
        <taxon>Eukaryota</taxon>
        <taxon>Metazoa</taxon>
        <taxon>Chordata</taxon>
        <taxon>Craniata</taxon>
        <taxon>Vertebrata</taxon>
        <taxon>Euteleostomi</taxon>
        <taxon>Actinopterygii</taxon>
        <taxon>Neopterygii</taxon>
        <taxon>Teleostei</taxon>
        <taxon>Ostariophysi</taxon>
        <taxon>Siluriformes</taxon>
        <taxon>Bagridae</taxon>
        <taxon>Tachysurus</taxon>
    </lineage>
</organism>
<accession>A0AA88SXF1</accession>
<feature type="region of interest" description="Disordered" evidence="1">
    <location>
        <begin position="861"/>
        <end position="899"/>
    </location>
</feature>
<feature type="region of interest" description="Disordered" evidence="1">
    <location>
        <begin position="1590"/>
        <end position="1642"/>
    </location>
</feature>
<gene>
    <name evidence="2" type="ORF">Q7C36_007141</name>
</gene>
<feature type="compositionally biased region" description="Polar residues" evidence="1">
    <location>
        <begin position="1773"/>
        <end position="1784"/>
    </location>
</feature>
<feature type="compositionally biased region" description="Polar residues" evidence="1">
    <location>
        <begin position="1242"/>
        <end position="1254"/>
    </location>
</feature>
<feature type="compositionally biased region" description="Basic and acidic residues" evidence="1">
    <location>
        <begin position="990"/>
        <end position="999"/>
    </location>
</feature>
<feature type="compositionally biased region" description="Polar residues" evidence="1">
    <location>
        <begin position="1431"/>
        <end position="1447"/>
    </location>
</feature>
<feature type="compositionally biased region" description="Polar residues" evidence="1">
    <location>
        <begin position="36"/>
        <end position="45"/>
    </location>
</feature>
<feature type="compositionally biased region" description="Basic and acidic residues" evidence="1">
    <location>
        <begin position="1630"/>
        <end position="1639"/>
    </location>
</feature>
<sequence>MEIAAESGEVVKCTSNSSNEEHLKDNLKLTSHKGTENLQNKQPSGDTVLCEKEPSHCKSGLMDVPCSPNVGGARTSQEILSMEPSDMDKKREAFLEHLKQKYPHHASVIMSHQERLREQGRRKVYTVTEEAISDGLLSRSREKLKNRCTRTGVVCSTLTRAFSDQPDLGLPLSLDTLEAMSECDLPVAFTRGSRSRASLPVVRSANKTRDRSLGVLYLQHGDETKQIRMPNEITTVGTVQALFVSAFPQQLSMKMLESPSTAIYVKDDMRNMYYELSDVRSITDQSCLKVYHKDPAHAFSHAARPINGDARMHREVMYTGRDAPPLIRQTSNSPSLPPTPQPVTALPSRIPFGPRTSGGGATMPRERAGHPMATTSHSPSPCPSAILERRDVKPDEDVSVKGTGRGGEGIYSDTFLLHHHTPPLETMDQGYHRTSVRSYGISGMTMESTEHHSLFRQKSWKTPPSSPHRVGEMRVIDIQASQCQGTLGLERSSPVRQSFRKEGPIAVDKGRNTVGSPVTPDLQVHGPLVPPGEPKTRERMRAMEEQIASLTGLVQHALLKGPSINRGDGENASDRSVKSGSPVHSTSSTEGSSPVLGTKIADVTPESNSITTHPISAIPLQVNLLHFRKNISGLRLQLQEIRQLQLQNQECVRAQIKQVEQEISERLAEELRRQEDPVQRQRALVEEERHKYLSMEETVLSQLGDLERYIESVRKDSSSSTSVRPITLKEVEEGAVGLRKVGESLASLKGEFPALQGRMRAVLRVEVEAVKFLKEEPHKLDSMLKRVKSLTETLSTLRRRATVGLMKSSDSAITTVVDGAEPPADLQNTVNLLEPQRSSVGSEVFISQSLVPHCAQSSIPPTPEIPTKQTSNKSHADVCSSAHTELTPPQSSSGTALSIAHLNGSSGNGASSLFIEEIISHSKGKNRVPSIEAAEKEWEEKRQSMSHYDGGEFEKMLQEAEANMMRGIPSMEVPGEGGIISSPAAVPGSVREERVEKPKPSAVPTQEDKLPDVPGSEKSTKTGPDKASKPQFEKAAKAAAVLGKPVKPNLSIKTSLERPPKSQDKVSKTSQSSEKTNKSPPPPPPRRNYINSTGTRTGEVIYSCRKEPGSAQEGEVEAPNPAPQHRPRSSPDVKNKLCTPVPATTSAILEEGDKIVTELQAFQKCLVKDIEHKGLIEPQIKELRSGALLSLKDKKNTEIQDNKDLVMDDNGNTVRQNTGVIYYVTAQITKEPPEESTDHRAASQSSPSQVSHVNTYQKNKQLVSSDGLSGIPGHGLDNIWSFPSDLPYKQLTCSSSMKTKEQGPGSPTQGKVHVVKVPQVQLSIEETVASPTAICTAVSPGGSDLIHSKIPANHGEVNSANQQEVFSLPKNRERKYEEESETFLNPDLSEEEPPPPPPPDNIAFMITNTKVQALSTGEYQELVNAKRGNVQTVTVGSKPQNNQGTDNAENRESNKKPVIIIFDEPMDIRSAYKRLSTIFECEEELERMLAKERIEEESDETDDEDKRNGGVQVAQDGDKMNSGNEQNGVSSSSMLSDGETVTLTTSNTKQDVKKKFKFKFPKKQLAALTQAIRTGTKSGKKTLQVVVYEDEEESDGMIKQHKETKRFEIPCSKQDQTKSDTKSESVPQETHGRTEEIRKSTYKTLDSLEQTIKQLETTINEMGPKSSNDLLSTECSKPPSSQGAEALDKVVPQKRLVTKAYNSSKRPSLRKKPKPHVLPRPAVITTTGVSVTRAPHQQNNNVASPTSRMPVPMSAKTRQQPGTSDRERATKQLKLQDTQRQFRQANGIAKRSGGDPKSTSPTISASKIPAFSSSAGKCASQPDATNPVNHSAVLSSSSSSSKSSIPNTRSIPNSSSQISSLSNGSLKLAQSTHNTKSLSLSTQTQNGRYSSSSSSHSALSPTMLSQVSKSIRTIHTPSFISYSRPHNRSAGKSAIPTATSTKDAS</sequence>
<evidence type="ECO:0008006" key="4">
    <source>
        <dbReference type="Google" id="ProtNLM"/>
    </source>
</evidence>
<feature type="compositionally biased region" description="Polar residues" evidence="1">
    <location>
        <begin position="1822"/>
        <end position="1834"/>
    </location>
</feature>
<feature type="region of interest" description="Disordered" evidence="1">
    <location>
        <begin position="324"/>
        <end position="382"/>
    </location>
</feature>
<feature type="region of interest" description="Disordered" evidence="1">
    <location>
        <begin position="30"/>
        <end position="49"/>
    </location>
</feature>
<evidence type="ECO:0000256" key="1">
    <source>
        <dbReference type="SAM" id="MobiDB-lite"/>
    </source>
</evidence>